<organism evidence="2 3">
    <name type="scientific">Mariprofundus aestuarium</name>
    <dbReference type="NCBI Taxonomy" id="1921086"/>
    <lineage>
        <taxon>Bacteria</taxon>
        <taxon>Pseudomonadati</taxon>
        <taxon>Pseudomonadota</taxon>
        <taxon>Candidatius Mariprofundia</taxon>
        <taxon>Mariprofundales</taxon>
        <taxon>Mariprofundaceae</taxon>
        <taxon>Mariprofundus</taxon>
    </lineage>
</organism>
<reference evidence="2 3" key="1">
    <citation type="submission" date="2016-12" db="EMBL/GenBank/DDBJ databases">
        <title>Isolation and genomic insights into novel planktonic Zetaproteobacteria from stratified waters of the Chesapeake Bay.</title>
        <authorList>
            <person name="McAllister S.M."/>
            <person name="Kato S."/>
            <person name="Chan C.S."/>
            <person name="Chiu B.K."/>
            <person name="Field E.K."/>
        </authorList>
    </citation>
    <scope>NUCLEOTIDE SEQUENCE [LARGE SCALE GENOMIC DNA]</scope>
    <source>
        <strain evidence="2 3">CP-5</strain>
    </source>
</reference>
<dbReference type="Proteomes" id="UP000231701">
    <property type="component" value="Chromosome"/>
</dbReference>
<keyword evidence="3" id="KW-1185">Reference proteome</keyword>
<dbReference type="Gene3D" id="3.30.70.790">
    <property type="entry name" value="UreE, C-terminal domain"/>
    <property type="match status" value="1"/>
</dbReference>
<dbReference type="OrthoDB" id="5297170at2"/>
<feature type="domain" description="PWI" evidence="1">
    <location>
        <begin position="1"/>
        <end position="67"/>
    </location>
</feature>
<dbReference type="InterPro" id="IPR018551">
    <property type="entry name" value="DUF2007"/>
</dbReference>
<dbReference type="EMBL" id="CP018799">
    <property type="protein sequence ID" value="ATX79553.1"/>
    <property type="molecule type" value="Genomic_DNA"/>
</dbReference>
<protein>
    <submittedName>
        <fullName evidence="2">Signal transducing protein</fullName>
    </submittedName>
</protein>
<proteinExistence type="predicted"/>
<name>A0A2K8KXF9_MARES</name>
<evidence type="ECO:0000313" key="3">
    <source>
        <dbReference type="Proteomes" id="UP000231701"/>
    </source>
</evidence>
<gene>
    <name evidence="2" type="ORF">Ga0123461_1134</name>
</gene>
<accession>A0A2K8KXF9</accession>
<evidence type="ECO:0000259" key="1">
    <source>
        <dbReference type="PROSITE" id="PS51025"/>
    </source>
</evidence>
<dbReference type="Pfam" id="PF09413">
    <property type="entry name" value="DUF2007"/>
    <property type="match status" value="1"/>
</dbReference>
<dbReference type="RefSeq" id="WP_100277432.1">
    <property type="nucleotide sequence ID" value="NZ_CP018799.1"/>
</dbReference>
<dbReference type="PROSITE" id="PS51025">
    <property type="entry name" value="PWI"/>
    <property type="match status" value="1"/>
</dbReference>
<sequence length="67" mass="7513">MVELIKISDLVLLQVIIDALESRAIRFRVDNAGMHALMPLPGLMDSRILVDEDDLPAARMILNDLEL</sequence>
<dbReference type="InterPro" id="IPR011322">
    <property type="entry name" value="N-reg_PII-like_a/b"/>
</dbReference>
<dbReference type="KEGG" id="maes:Ga0123461_1134"/>
<dbReference type="InterPro" id="IPR002483">
    <property type="entry name" value="PWI_dom"/>
</dbReference>
<dbReference type="SUPFAM" id="SSF54913">
    <property type="entry name" value="GlnB-like"/>
    <property type="match status" value="1"/>
</dbReference>
<dbReference type="AlphaFoldDB" id="A0A2K8KXF9"/>
<evidence type="ECO:0000313" key="2">
    <source>
        <dbReference type="EMBL" id="ATX79553.1"/>
    </source>
</evidence>